<gene>
    <name evidence="2" type="ordered locus">ROD_28221</name>
</gene>
<dbReference type="EMBL" id="FN543502">
    <property type="protein sequence ID" value="CBG89563.1"/>
    <property type="molecule type" value="Genomic_DNA"/>
</dbReference>
<keyword evidence="3" id="KW-1185">Reference proteome</keyword>
<dbReference type="Proteomes" id="UP000001889">
    <property type="component" value="Chromosome"/>
</dbReference>
<feature type="region of interest" description="Disordered" evidence="1">
    <location>
        <begin position="105"/>
        <end position="142"/>
    </location>
</feature>
<evidence type="ECO:0000256" key="1">
    <source>
        <dbReference type="SAM" id="MobiDB-lite"/>
    </source>
</evidence>
<reference evidence="2 3" key="1">
    <citation type="journal article" date="2010" name="J. Bacteriol.">
        <title>The Citrobacter rodentium genome sequence reveals convergent evolution with human pathogenic Escherichia coli.</title>
        <authorList>
            <person name="Petty N.K."/>
            <person name="Bulgin R."/>
            <person name="Crepin V.F."/>
            <person name="Cerdeno-Tarraga A.M."/>
            <person name="Schroeder G.N."/>
            <person name="Quail M.A."/>
            <person name="Lennard N."/>
            <person name="Corton C."/>
            <person name="Barron A."/>
            <person name="Clark L."/>
            <person name="Toribio A.L."/>
            <person name="Parkhill J."/>
            <person name="Dougan G."/>
            <person name="Frankel G."/>
            <person name="Thomson N.R."/>
        </authorList>
    </citation>
    <scope>NUCLEOTIDE SEQUENCE [LARGE SCALE GENOMIC DNA]</scope>
    <source>
        <strain evidence="2 3">ICC168</strain>
    </source>
</reference>
<dbReference type="KEGG" id="cro:ROD_28221"/>
<feature type="compositionally biased region" description="Low complexity" evidence="1">
    <location>
        <begin position="129"/>
        <end position="142"/>
    </location>
</feature>
<name>D2TIK3_CITRI</name>
<organism evidence="2 3">
    <name type="scientific">Citrobacter rodentium (strain ICC168)</name>
    <name type="common">Citrobacter freundii biotype 4280</name>
    <dbReference type="NCBI Taxonomy" id="637910"/>
    <lineage>
        <taxon>Bacteria</taxon>
        <taxon>Pseudomonadati</taxon>
        <taxon>Pseudomonadota</taxon>
        <taxon>Gammaproteobacteria</taxon>
        <taxon>Enterobacterales</taxon>
        <taxon>Enterobacteriaceae</taxon>
        <taxon>Citrobacter</taxon>
    </lineage>
</organism>
<evidence type="ECO:0000313" key="2">
    <source>
        <dbReference type="EMBL" id="CBG89563.1"/>
    </source>
</evidence>
<protein>
    <submittedName>
        <fullName evidence="2">Uncharacterized protein</fullName>
    </submittedName>
</protein>
<dbReference type="HOGENOM" id="CLU_1812360_0_0_6"/>
<sequence>MKYIDPRGLDIWLEGAAPGEPDLHQSVNVGDPNGSYDSYSYGLSGFITGEVYKDVNQGGVIVAYKTTTYEQDEAFKEIMEGKIGDSGYYGYDDICRSWSQRQFKEAPGQLTSPPKRDGAITTMGLGALSSRGSSTTNSGTSK</sequence>
<dbReference type="eggNOG" id="COG3209">
    <property type="taxonomic scope" value="Bacteria"/>
</dbReference>
<dbReference type="AlphaFoldDB" id="D2TIK3"/>
<evidence type="ECO:0000313" key="3">
    <source>
        <dbReference type="Proteomes" id="UP000001889"/>
    </source>
</evidence>
<proteinExistence type="predicted"/>
<accession>D2TIK3</accession>